<accession>A0A645HU38</accession>
<sequence>MAAGVRGVVYPQRSGQPFGGGAAEFFRNAHFHMGGTPHGYGAHRHHQIEHAAEFGAERGAKVRPLAEAVTALLAGVDEHHFVHVVGVHLKRLATGDPVGHRGEERQVGGFGADPRVITLDERHGHEFRRPVKIGKAFGVAA</sequence>
<proteinExistence type="predicted"/>
<dbReference type="AlphaFoldDB" id="A0A645HU38"/>
<comment type="caution">
    <text evidence="1">The sequence shown here is derived from an EMBL/GenBank/DDBJ whole genome shotgun (WGS) entry which is preliminary data.</text>
</comment>
<reference evidence="1" key="1">
    <citation type="submission" date="2019-08" db="EMBL/GenBank/DDBJ databases">
        <authorList>
            <person name="Kucharzyk K."/>
            <person name="Murdoch R.W."/>
            <person name="Higgins S."/>
            <person name="Loffler F."/>
        </authorList>
    </citation>
    <scope>NUCLEOTIDE SEQUENCE</scope>
</reference>
<evidence type="ECO:0000313" key="1">
    <source>
        <dbReference type="EMBL" id="MPN42561.1"/>
    </source>
</evidence>
<protein>
    <submittedName>
        <fullName evidence="1">Uncharacterized protein</fullName>
    </submittedName>
</protein>
<dbReference type="EMBL" id="VSSQ01100379">
    <property type="protein sequence ID" value="MPN42561.1"/>
    <property type="molecule type" value="Genomic_DNA"/>
</dbReference>
<organism evidence="1">
    <name type="scientific">bioreactor metagenome</name>
    <dbReference type="NCBI Taxonomy" id="1076179"/>
    <lineage>
        <taxon>unclassified sequences</taxon>
        <taxon>metagenomes</taxon>
        <taxon>ecological metagenomes</taxon>
    </lineage>
</organism>
<name>A0A645HU38_9ZZZZ</name>
<gene>
    <name evidence="1" type="ORF">SDC9_190118</name>
</gene>